<dbReference type="SMART" id="SM00252">
    <property type="entry name" value="SH2"/>
    <property type="match status" value="1"/>
</dbReference>
<sequence length="452" mass="53778">MLQQILRDMFIDPDVLAELSEEQKQVLFLKMRQEQLRRWNEYDKKLEATNKKENKPHNNGKKNVNFLLGIDGKEWVWVMGDHKNDKTIEQILEEEAQAKSLKLAEKEAEELRKKQEEEMKKKIAEEQKKIEEERKRREEEMRKQEADALYQSIKEARLAAEREAEKRKKEDEEEKLRVEELRRKWAEEKRISMEKADNLKKRRSGELYVKWKEMRRELEKTALDSSKEVEKNWVEQEKKAKVAEEQMREIARRAREEHQHSIRNSINMINAANAFSSAPVKEKEKPPVPPKNRDLVVRRKSRPLKPPNKQAVIEWFHEEEKQKGTVIDNTTGKIGDWFHGVIGRFEAEKLLLEKPLGTYLVRVSEKLWGYTISYRAKDRCKHFLIDASDGRYRFFNTDQMEHNSITDLVDFHKVNPITVIGGEKLLYPQGQTIDPPDYWELYQNLKSEVTSL</sequence>
<keyword evidence="2" id="KW-0175">Coiled coil</keyword>
<feature type="coiled-coil region" evidence="2">
    <location>
        <begin position="89"/>
        <end position="189"/>
    </location>
</feature>
<evidence type="ECO:0000313" key="5">
    <source>
        <dbReference type="Proteomes" id="UP001634394"/>
    </source>
</evidence>
<organism evidence="4 5">
    <name type="scientific">Sinanodonta woodiana</name>
    <name type="common">Chinese pond mussel</name>
    <name type="synonym">Anodonta woodiana</name>
    <dbReference type="NCBI Taxonomy" id="1069815"/>
    <lineage>
        <taxon>Eukaryota</taxon>
        <taxon>Metazoa</taxon>
        <taxon>Spiralia</taxon>
        <taxon>Lophotrochozoa</taxon>
        <taxon>Mollusca</taxon>
        <taxon>Bivalvia</taxon>
        <taxon>Autobranchia</taxon>
        <taxon>Heteroconchia</taxon>
        <taxon>Palaeoheterodonta</taxon>
        <taxon>Unionida</taxon>
        <taxon>Unionoidea</taxon>
        <taxon>Unionidae</taxon>
        <taxon>Unioninae</taxon>
        <taxon>Sinanodonta</taxon>
    </lineage>
</organism>
<evidence type="ECO:0000259" key="3">
    <source>
        <dbReference type="PROSITE" id="PS50001"/>
    </source>
</evidence>
<dbReference type="AlphaFoldDB" id="A0ABD3WQU4"/>
<dbReference type="SUPFAM" id="SSF55550">
    <property type="entry name" value="SH2 domain"/>
    <property type="match status" value="1"/>
</dbReference>
<proteinExistence type="predicted"/>
<dbReference type="InterPro" id="IPR000980">
    <property type="entry name" value="SH2"/>
</dbReference>
<dbReference type="Proteomes" id="UP001634394">
    <property type="component" value="Unassembled WGS sequence"/>
</dbReference>
<dbReference type="PANTHER" id="PTHR14388">
    <property type="entry name" value="T CELL-SPECIFIC ADAPTER PROTEIN TSAD"/>
    <property type="match status" value="1"/>
</dbReference>
<dbReference type="Gene3D" id="3.30.505.10">
    <property type="entry name" value="SH2 domain"/>
    <property type="match status" value="1"/>
</dbReference>
<feature type="domain" description="SH2" evidence="3">
    <location>
        <begin position="337"/>
        <end position="429"/>
    </location>
</feature>
<dbReference type="Pfam" id="PF00017">
    <property type="entry name" value="SH2"/>
    <property type="match status" value="1"/>
</dbReference>
<dbReference type="EMBL" id="JBJQND010000005">
    <property type="protein sequence ID" value="KAL3876349.1"/>
    <property type="molecule type" value="Genomic_DNA"/>
</dbReference>
<comment type="caution">
    <text evidence="4">The sequence shown here is derived from an EMBL/GenBank/DDBJ whole genome shotgun (WGS) entry which is preliminary data.</text>
</comment>
<name>A0ABD3WQU4_SINWO</name>
<dbReference type="InterPro" id="IPR036860">
    <property type="entry name" value="SH2_dom_sf"/>
</dbReference>
<gene>
    <name evidence="4" type="ORF">ACJMK2_034207</name>
</gene>
<reference evidence="4 5" key="1">
    <citation type="submission" date="2024-11" db="EMBL/GenBank/DDBJ databases">
        <title>Chromosome-level genome assembly of the freshwater bivalve Anodonta woodiana.</title>
        <authorList>
            <person name="Chen X."/>
        </authorList>
    </citation>
    <scope>NUCLEOTIDE SEQUENCE [LARGE SCALE GENOMIC DNA]</scope>
    <source>
        <strain evidence="4">MN2024</strain>
        <tissue evidence="4">Gills</tissue>
    </source>
</reference>
<keyword evidence="1" id="KW-0727">SH2 domain</keyword>
<accession>A0ABD3WQU4</accession>
<evidence type="ECO:0000256" key="1">
    <source>
        <dbReference type="PROSITE-ProRule" id="PRU00191"/>
    </source>
</evidence>
<dbReference type="PRINTS" id="PR00401">
    <property type="entry name" value="SH2DOMAIN"/>
</dbReference>
<evidence type="ECO:0000256" key="2">
    <source>
        <dbReference type="SAM" id="Coils"/>
    </source>
</evidence>
<evidence type="ECO:0000313" key="4">
    <source>
        <dbReference type="EMBL" id="KAL3876349.1"/>
    </source>
</evidence>
<keyword evidence="5" id="KW-1185">Reference proteome</keyword>
<dbReference type="PANTHER" id="PTHR14388:SF17">
    <property type="entry name" value="SH2 DOMAIN-CONTAINING PROTEIN"/>
    <property type="match status" value="1"/>
</dbReference>
<dbReference type="PROSITE" id="PS50001">
    <property type="entry name" value="SH2"/>
    <property type="match status" value="1"/>
</dbReference>
<protein>
    <recommendedName>
        <fullName evidence="3">SH2 domain-containing protein</fullName>
    </recommendedName>
</protein>